<evidence type="ECO:0000313" key="4">
    <source>
        <dbReference type="Proteomes" id="UP000224567"/>
    </source>
</evidence>
<dbReference type="PANTHER" id="PTHR34223:SF51">
    <property type="entry name" value="OS06G0556300 PROTEIN"/>
    <property type="match status" value="1"/>
</dbReference>
<feature type="transmembrane region" description="Helical" evidence="1">
    <location>
        <begin position="13"/>
        <end position="31"/>
    </location>
</feature>
<sequence length="159" mass="18168">MSLHIGIIPGGKVILPLLALGGIAVWINYYYRKRTRSNQEEVDDTKEDHLSKLPDDVLSSILGNLTVRDAARTSILSTRWKYLFASMPALRFKCRDMFGDYTLRHDCVCYTGDQLKFIIVLYKFLELYSGRRVAQVELDCCFAGTYPARLSSCVRCISR</sequence>
<accession>A0A2G2X126</accession>
<comment type="caution">
    <text evidence="3">The sequence shown here is derived from an EMBL/GenBank/DDBJ whole genome shotgun (WGS) entry which is preliminary data.</text>
</comment>
<keyword evidence="4" id="KW-1185">Reference proteome</keyword>
<dbReference type="OrthoDB" id="612216at2759"/>
<dbReference type="AlphaFoldDB" id="A0A2G2X126"/>
<feature type="domain" description="F-box" evidence="2">
    <location>
        <begin position="47"/>
        <end position="95"/>
    </location>
</feature>
<reference evidence="3 4" key="1">
    <citation type="journal article" date="2017" name="Genome Biol.">
        <title>New reference genome sequences of hot pepper reveal the massive evolution of plant disease-resistance genes by retroduplication.</title>
        <authorList>
            <person name="Kim S."/>
            <person name="Park J."/>
            <person name="Yeom S.I."/>
            <person name="Kim Y.M."/>
            <person name="Seo E."/>
            <person name="Kim K.T."/>
            <person name="Kim M.S."/>
            <person name="Lee J.M."/>
            <person name="Cheong K."/>
            <person name="Shin H.S."/>
            <person name="Kim S.B."/>
            <person name="Han K."/>
            <person name="Lee J."/>
            <person name="Park M."/>
            <person name="Lee H.A."/>
            <person name="Lee H.Y."/>
            <person name="Lee Y."/>
            <person name="Oh S."/>
            <person name="Lee J.H."/>
            <person name="Choi E."/>
            <person name="Choi E."/>
            <person name="Lee S.E."/>
            <person name="Jeon J."/>
            <person name="Kim H."/>
            <person name="Choi G."/>
            <person name="Song H."/>
            <person name="Lee J."/>
            <person name="Lee S.C."/>
            <person name="Kwon J.K."/>
            <person name="Lee H.Y."/>
            <person name="Koo N."/>
            <person name="Hong Y."/>
            <person name="Kim R.W."/>
            <person name="Kang W.H."/>
            <person name="Huh J.H."/>
            <person name="Kang B.C."/>
            <person name="Yang T.J."/>
            <person name="Lee Y.H."/>
            <person name="Bennetzen J.L."/>
            <person name="Choi D."/>
        </authorList>
    </citation>
    <scope>NUCLEOTIDE SEQUENCE [LARGE SCALE GENOMIC DNA]</scope>
    <source>
        <strain evidence="4">cv. PBC81</strain>
    </source>
</reference>
<dbReference type="PANTHER" id="PTHR34223">
    <property type="entry name" value="OS11G0201299 PROTEIN"/>
    <property type="match status" value="1"/>
</dbReference>
<dbReference type="SUPFAM" id="SSF81383">
    <property type="entry name" value="F-box domain"/>
    <property type="match status" value="1"/>
</dbReference>
<dbReference type="Gene3D" id="1.20.1280.50">
    <property type="match status" value="1"/>
</dbReference>
<evidence type="ECO:0000259" key="2">
    <source>
        <dbReference type="PROSITE" id="PS50181"/>
    </source>
</evidence>
<protein>
    <submittedName>
        <fullName evidence="3">F-box protein</fullName>
    </submittedName>
</protein>
<evidence type="ECO:0000256" key="1">
    <source>
        <dbReference type="SAM" id="Phobius"/>
    </source>
</evidence>
<organism evidence="3 4">
    <name type="scientific">Capsicum baccatum</name>
    <name type="common">Peruvian pepper</name>
    <dbReference type="NCBI Taxonomy" id="33114"/>
    <lineage>
        <taxon>Eukaryota</taxon>
        <taxon>Viridiplantae</taxon>
        <taxon>Streptophyta</taxon>
        <taxon>Embryophyta</taxon>
        <taxon>Tracheophyta</taxon>
        <taxon>Spermatophyta</taxon>
        <taxon>Magnoliopsida</taxon>
        <taxon>eudicotyledons</taxon>
        <taxon>Gunneridae</taxon>
        <taxon>Pentapetalae</taxon>
        <taxon>asterids</taxon>
        <taxon>lamiids</taxon>
        <taxon>Solanales</taxon>
        <taxon>Solanaceae</taxon>
        <taxon>Solanoideae</taxon>
        <taxon>Capsiceae</taxon>
        <taxon>Capsicum</taxon>
    </lineage>
</organism>
<name>A0A2G2X126_CAPBA</name>
<dbReference type="Proteomes" id="UP000224567">
    <property type="component" value="Unassembled WGS sequence"/>
</dbReference>
<dbReference type="InterPro" id="IPR053197">
    <property type="entry name" value="F-box_SCFL_complex_component"/>
</dbReference>
<keyword evidence="1" id="KW-0472">Membrane</keyword>
<reference evidence="4" key="2">
    <citation type="journal article" date="2017" name="J. Anim. Genet.">
        <title>Multiple reference genome sequences of hot pepper reveal the massive evolution of plant disease resistance genes by retroduplication.</title>
        <authorList>
            <person name="Kim S."/>
            <person name="Park J."/>
            <person name="Yeom S.-I."/>
            <person name="Kim Y.-M."/>
            <person name="Seo E."/>
            <person name="Kim K.-T."/>
            <person name="Kim M.-S."/>
            <person name="Lee J.M."/>
            <person name="Cheong K."/>
            <person name="Shin H.-S."/>
            <person name="Kim S.-B."/>
            <person name="Han K."/>
            <person name="Lee J."/>
            <person name="Park M."/>
            <person name="Lee H.-A."/>
            <person name="Lee H.-Y."/>
            <person name="Lee Y."/>
            <person name="Oh S."/>
            <person name="Lee J.H."/>
            <person name="Choi E."/>
            <person name="Choi E."/>
            <person name="Lee S.E."/>
            <person name="Jeon J."/>
            <person name="Kim H."/>
            <person name="Choi G."/>
            <person name="Song H."/>
            <person name="Lee J."/>
            <person name="Lee S.-C."/>
            <person name="Kwon J.-K."/>
            <person name="Lee H.-Y."/>
            <person name="Koo N."/>
            <person name="Hong Y."/>
            <person name="Kim R.W."/>
            <person name="Kang W.-H."/>
            <person name="Huh J.H."/>
            <person name="Kang B.-C."/>
            <person name="Yang T.-J."/>
            <person name="Lee Y.-H."/>
            <person name="Bennetzen J.L."/>
            <person name="Choi D."/>
        </authorList>
    </citation>
    <scope>NUCLEOTIDE SEQUENCE [LARGE SCALE GENOMIC DNA]</scope>
    <source>
        <strain evidence="4">cv. PBC81</strain>
    </source>
</reference>
<proteinExistence type="predicted"/>
<dbReference type="PROSITE" id="PS50181">
    <property type="entry name" value="FBOX"/>
    <property type="match status" value="1"/>
</dbReference>
<keyword evidence="1" id="KW-0812">Transmembrane</keyword>
<dbReference type="Pfam" id="PF00646">
    <property type="entry name" value="F-box"/>
    <property type="match status" value="1"/>
</dbReference>
<keyword evidence="1" id="KW-1133">Transmembrane helix</keyword>
<dbReference type="InterPro" id="IPR001810">
    <property type="entry name" value="F-box_dom"/>
</dbReference>
<gene>
    <name evidence="3" type="ORF">CQW23_10922</name>
</gene>
<dbReference type="EMBL" id="MLFT02000004">
    <property type="protein sequence ID" value="PHT51175.1"/>
    <property type="molecule type" value="Genomic_DNA"/>
</dbReference>
<dbReference type="STRING" id="33114.A0A2G2X126"/>
<dbReference type="SMART" id="SM00256">
    <property type="entry name" value="FBOX"/>
    <property type="match status" value="1"/>
</dbReference>
<evidence type="ECO:0000313" key="3">
    <source>
        <dbReference type="EMBL" id="PHT51175.1"/>
    </source>
</evidence>
<dbReference type="InterPro" id="IPR036047">
    <property type="entry name" value="F-box-like_dom_sf"/>
</dbReference>